<evidence type="ECO:0000313" key="3">
    <source>
        <dbReference type="EMBL" id="SQB43246.1"/>
    </source>
</evidence>
<feature type="transmembrane region" description="Helical" evidence="1">
    <location>
        <begin position="98"/>
        <end position="116"/>
    </location>
</feature>
<keyword evidence="1" id="KW-1133">Transmembrane helix</keyword>
<dbReference type="OrthoDB" id="1257838at2"/>
<evidence type="ECO:0000313" key="5">
    <source>
        <dbReference type="Proteomes" id="UP000251670"/>
    </source>
</evidence>
<dbReference type="Proteomes" id="UP000199426">
    <property type="component" value="Unassembled WGS sequence"/>
</dbReference>
<keyword evidence="1" id="KW-0472">Membrane</keyword>
<feature type="transmembrane region" description="Helical" evidence="1">
    <location>
        <begin position="46"/>
        <end position="64"/>
    </location>
</feature>
<dbReference type="STRING" id="445960.SAMN05421542_4040"/>
<dbReference type="RefSeq" id="WP_089738874.1">
    <property type="nucleotide sequence ID" value="NZ_FNEG01000007.1"/>
</dbReference>
<accession>A0A2X2WQ81</accession>
<sequence>MEDFKHVKREGMGYLVKQYWSLQHIIVIAWLLISIIVMVTTSYLKTGIIMFIFSLLLTVVSFMPPEVCFDPVSKRLTILNRGLNRQKFTYDLNDFEGFELHTMYIGMIPLGCYLYGNFKNISHFKRPVVSQSFSKKTMQEVVNELEDLTIKHNATSI</sequence>
<organism evidence="3 5">
    <name type="scientific">Chryseobacterium jejuense</name>
    <dbReference type="NCBI Taxonomy" id="445960"/>
    <lineage>
        <taxon>Bacteria</taxon>
        <taxon>Pseudomonadati</taxon>
        <taxon>Bacteroidota</taxon>
        <taxon>Flavobacteriia</taxon>
        <taxon>Flavobacteriales</taxon>
        <taxon>Weeksellaceae</taxon>
        <taxon>Chryseobacterium group</taxon>
        <taxon>Chryseobacterium</taxon>
    </lineage>
</organism>
<keyword evidence="1" id="KW-0812">Transmembrane</keyword>
<reference evidence="2 4" key="1">
    <citation type="submission" date="2016-10" db="EMBL/GenBank/DDBJ databases">
        <authorList>
            <person name="Varghese N."/>
            <person name="Submissions S."/>
        </authorList>
    </citation>
    <scope>NUCLEOTIDE SEQUENCE [LARGE SCALE GENOMIC DNA]</scope>
    <source>
        <strain evidence="2 4">DSM 19299</strain>
    </source>
</reference>
<reference evidence="3 5" key="2">
    <citation type="submission" date="2018-06" db="EMBL/GenBank/DDBJ databases">
        <authorList>
            <consortium name="Pathogen Informatics"/>
            <person name="Doyle S."/>
        </authorList>
    </citation>
    <scope>NUCLEOTIDE SEQUENCE [LARGE SCALE GENOMIC DNA]</scope>
    <source>
        <strain evidence="3 5">NCTC13492</strain>
    </source>
</reference>
<protein>
    <submittedName>
        <fullName evidence="3">Uncharacterized protein</fullName>
    </submittedName>
</protein>
<dbReference type="AlphaFoldDB" id="A0A2X2WQ81"/>
<proteinExistence type="predicted"/>
<evidence type="ECO:0000313" key="2">
    <source>
        <dbReference type="EMBL" id="SDJ65439.1"/>
    </source>
</evidence>
<feature type="transmembrane region" description="Helical" evidence="1">
    <location>
        <begin position="20"/>
        <end position="39"/>
    </location>
</feature>
<gene>
    <name evidence="3" type="ORF">NCTC13492_02150</name>
    <name evidence="2" type="ORF">SAMN05421542_4040</name>
</gene>
<name>A0A2X2WQ81_CHRJE</name>
<dbReference type="Proteomes" id="UP000251670">
    <property type="component" value="Unassembled WGS sequence"/>
</dbReference>
<evidence type="ECO:0000256" key="1">
    <source>
        <dbReference type="SAM" id="Phobius"/>
    </source>
</evidence>
<keyword evidence="4" id="KW-1185">Reference proteome</keyword>
<evidence type="ECO:0000313" key="4">
    <source>
        <dbReference type="Proteomes" id="UP000199426"/>
    </source>
</evidence>
<dbReference type="EMBL" id="FNEG01000007">
    <property type="protein sequence ID" value="SDJ65439.1"/>
    <property type="molecule type" value="Genomic_DNA"/>
</dbReference>
<dbReference type="EMBL" id="UAWB01000004">
    <property type="protein sequence ID" value="SQB43246.1"/>
    <property type="molecule type" value="Genomic_DNA"/>
</dbReference>